<keyword evidence="4" id="KW-0949">S-adenosyl-L-methionine</keyword>
<keyword evidence="2 7" id="KW-0489">Methyltransferase</keyword>
<dbReference type="GO" id="GO:0032259">
    <property type="term" value="P:methylation"/>
    <property type="evidence" value="ECO:0007669"/>
    <property type="project" value="UniProtKB-KW"/>
</dbReference>
<accession>A0A1X6ZWF3</accession>
<feature type="active site" evidence="6">
    <location>
        <position position="366"/>
    </location>
</feature>
<dbReference type="PANTHER" id="PTHR43667">
    <property type="entry name" value="CYCLOPROPANE-FATTY-ACYL-PHOSPHOLIPID SYNTHASE"/>
    <property type="match status" value="1"/>
</dbReference>
<dbReference type="InterPro" id="IPR029063">
    <property type="entry name" value="SAM-dependent_MTases_sf"/>
</dbReference>
<name>A0A1X6ZWF3_9RHOB</name>
<dbReference type="PIRSF" id="PIRSF003085">
    <property type="entry name" value="CMAS"/>
    <property type="match status" value="1"/>
</dbReference>
<dbReference type="Pfam" id="PF02353">
    <property type="entry name" value="CMAS"/>
    <property type="match status" value="1"/>
</dbReference>
<evidence type="ECO:0000256" key="6">
    <source>
        <dbReference type="PIRSR" id="PIRSR003085-1"/>
    </source>
</evidence>
<evidence type="ECO:0000313" key="8">
    <source>
        <dbReference type="Proteomes" id="UP000193963"/>
    </source>
</evidence>
<dbReference type="EC" id="2.1.1.79" evidence="7"/>
<keyword evidence="8" id="KW-1185">Reference proteome</keyword>
<dbReference type="CDD" id="cd02440">
    <property type="entry name" value="AdoMet_MTases"/>
    <property type="match status" value="1"/>
</dbReference>
<keyword evidence="3 7" id="KW-0808">Transferase</keyword>
<dbReference type="Proteomes" id="UP000193963">
    <property type="component" value="Unassembled WGS sequence"/>
</dbReference>
<evidence type="ECO:0000256" key="4">
    <source>
        <dbReference type="ARBA" id="ARBA00022691"/>
    </source>
</evidence>
<dbReference type="RefSeq" id="WP_085889126.1">
    <property type="nucleotide sequence ID" value="NZ_FWFN01000006.1"/>
</dbReference>
<comment type="similarity">
    <text evidence="1">Belongs to the CFA/CMAS family.</text>
</comment>
<keyword evidence="5" id="KW-0443">Lipid metabolism</keyword>
<protein>
    <submittedName>
        <fullName evidence="7">Cyclopropane-fatty-acyl-phospholipid synthase</fullName>
        <ecNumber evidence="7">2.1.1.79</ecNumber>
    </submittedName>
</protein>
<dbReference type="GO" id="GO:0008825">
    <property type="term" value="F:cyclopropane-fatty-acyl-phospholipid synthase activity"/>
    <property type="evidence" value="ECO:0007669"/>
    <property type="project" value="UniProtKB-EC"/>
</dbReference>
<evidence type="ECO:0000256" key="2">
    <source>
        <dbReference type="ARBA" id="ARBA00022603"/>
    </source>
</evidence>
<dbReference type="AlphaFoldDB" id="A0A1X6ZWF3"/>
<evidence type="ECO:0000256" key="5">
    <source>
        <dbReference type="ARBA" id="ARBA00023098"/>
    </source>
</evidence>
<dbReference type="SUPFAM" id="SSF53335">
    <property type="entry name" value="S-adenosyl-L-methionine-dependent methyltransferases"/>
    <property type="match status" value="1"/>
</dbReference>
<gene>
    <name evidence="7" type="primary">cfa_2</name>
    <name evidence="7" type="ORF">PSM7751_03104</name>
</gene>
<dbReference type="OrthoDB" id="9782855at2"/>
<dbReference type="InterPro" id="IPR050723">
    <property type="entry name" value="CFA/CMAS"/>
</dbReference>
<dbReference type="PANTHER" id="PTHR43667:SF2">
    <property type="entry name" value="FATTY ACID C-METHYL TRANSFERASE"/>
    <property type="match status" value="1"/>
</dbReference>
<evidence type="ECO:0000313" key="7">
    <source>
        <dbReference type="EMBL" id="SLN61638.1"/>
    </source>
</evidence>
<dbReference type="GO" id="GO:0008610">
    <property type="term" value="P:lipid biosynthetic process"/>
    <property type="evidence" value="ECO:0007669"/>
    <property type="project" value="InterPro"/>
</dbReference>
<organism evidence="7 8">
    <name type="scientific">Pseudooceanicola marinus</name>
    <dbReference type="NCBI Taxonomy" id="396013"/>
    <lineage>
        <taxon>Bacteria</taxon>
        <taxon>Pseudomonadati</taxon>
        <taxon>Pseudomonadota</taxon>
        <taxon>Alphaproteobacteria</taxon>
        <taxon>Rhodobacterales</taxon>
        <taxon>Paracoccaceae</taxon>
        <taxon>Pseudooceanicola</taxon>
    </lineage>
</organism>
<reference evidence="7 8" key="1">
    <citation type="submission" date="2017-03" db="EMBL/GenBank/DDBJ databases">
        <authorList>
            <person name="Afonso C.L."/>
            <person name="Miller P.J."/>
            <person name="Scott M.A."/>
            <person name="Spackman E."/>
            <person name="Goraichik I."/>
            <person name="Dimitrov K.M."/>
            <person name="Suarez D.L."/>
            <person name="Swayne D.E."/>
        </authorList>
    </citation>
    <scope>NUCLEOTIDE SEQUENCE [LARGE SCALE GENOMIC DNA]</scope>
    <source>
        <strain evidence="7 8">CECT 7751</strain>
    </source>
</reference>
<evidence type="ECO:0000256" key="1">
    <source>
        <dbReference type="ARBA" id="ARBA00010815"/>
    </source>
</evidence>
<dbReference type="InterPro" id="IPR003333">
    <property type="entry name" value="CMAS"/>
</dbReference>
<evidence type="ECO:0000256" key="3">
    <source>
        <dbReference type="ARBA" id="ARBA00022679"/>
    </source>
</evidence>
<sequence>MPLITSRVKRDFLASCEEIETGRLTVITPEGETHHFGREGIEAEFRINDWAAVTAALARGDVGLGEAYVAGLWDTPSIEALTALALQNLDQFGRYAYAGPWQALKFRAVDRILRANSKSGASKNIQAHYDVGNEFFQLWLDPSMTYSSALFAPGDDDLQRAQYRKYDRILEKVGGGERLLEVGCGWGGFAERAAEQGRHVTGLTISPAQKGYADARLDGRADIQLRDYRDSDGTFDGIVSIEMIEAVGERYWPTFFETLKARLSEGGRAVVQAITVSDHYFPTYRQGSDYIRQHAFPGGMLLSEGQIREAAARAGLQLRNSFAFGPDYARTCRTWLERMDAEAGRIARLGYGEAFLRSWRYYLGICAGSFEVGQTQVLQVELAHAGAAATTGAGLSRQNVA</sequence>
<proteinExistence type="inferred from homology"/>
<dbReference type="EMBL" id="FWFN01000006">
    <property type="protein sequence ID" value="SLN61638.1"/>
    <property type="molecule type" value="Genomic_DNA"/>
</dbReference>
<dbReference type="Gene3D" id="3.40.50.150">
    <property type="entry name" value="Vaccinia Virus protein VP39"/>
    <property type="match status" value="1"/>
</dbReference>